<reference evidence="1 2" key="1">
    <citation type="journal article" date="2011" name="Proc. Natl. Acad. Sci. U.S.A.">
        <title>Comparative genomics of xylose-fermenting fungi for enhanced biofuel production.</title>
        <authorList>
            <person name="Wohlbach D.J."/>
            <person name="Kuo A."/>
            <person name="Sato T.K."/>
            <person name="Potts K.M."/>
            <person name="Salamov A.A."/>
            <person name="LaButti K.M."/>
            <person name="Sun H."/>
            <person name="Clum A."/>
            <person name="Pangilinan J.L."/>
            <person name="Lindquist E.A."/>
            <person name="Lucas S."/>
            <person name="Lapidus A."/>
            <person name="Jin M."/>
            <person name="Gunawan C."/>
            <person name="Balan V."/>
            <person name="Dale B.E."/>
            <person name="Jeffries T.W."/>
            <person name="Zinkel R."/>
            <person name="Barry K.W."/>
            <person name="Grigoriev I.V."/>
            <person name="Gasch A.P."/>
        </authorList>
    </citation>
    <scope>NUCLEOTIDE SEQUENCE [LARGE SCALE GENOMIC DNA]</scope>
    <source>
        <strain evidence="2">NRRL Y-27907 / 11-Y1</strain>
    </source>
</reference>
<proteinExistence type="predicted"/>
<name>G3AGN9_SPAPN</name>
<dbReference type="GeneID" id="18874948"/>
<evidence type="ECO:0000313" key="2">
    <source>
        <dbReference type="Proteomes" id="UP000000709"/>
    </source>
</evidence>
<dbReference type="eggNOG" id="ENOG502RB2N">
    <property type="taxonomic scope" value="Eukaryota"/>
</dbReference>
<dbReference type="OrthoDB" id="4056983at2759"/>
<protein>
    <submittedName>
        <fullName evidence="1">Uncharacterized protein</fullName>
    </submittedName>
</protein>
<dbReference type="HOGENOM" id="CLU_552275_0_0_1"/>
<dbReference type="KEGG" id="spaa:SPAPADRAFT_63860"/>
<dbReference type="InParanoid" id="G3AGN9"/>
<dbReference type="EMBL" id="GL996499">
    <property type="protein sequence ID" value="EGW34616.1"/>
    <property type="molecule type" value="Genomic_DNA"/>
</dbReference>
<gene>
    <name evidence="1" type="ORF">SPAPADRAFT_63860</name>
</gene>
<dbReference type="RefSeq" id="XP_007372028.1">
    <property type="nucleotide sequence ID" value="XM_007371966.1"/>
</dbReference>
<evidence type="ECO:0000313" key="1">
    <source>
        <dbReference type="EMBL" id="EGW34616.1"/>
    </source>
</evidence>
<sequence>MISATIPKNFITFLKKKWGYDCGRYINLITSDPLAKIFNTSTSFKERDRIMDYVVVSMKNFLQRDVNDIALLYFENKIIQENYYRRLCSEFGDKLMVMINADTENKQASLLRLTRGARVLLGTKSVRREPAEDSETSKDYECMDNSSDYDPCEERIRVSKCLTKQVAHFYGIKVSKCQNCCDSNDSILEPHIVDLVNNVHCATETQFKELQFGTEQAPAPKKFRSWTAEERLDHFALQFEPEEWLEELIDNGAKYLKYPLTHMDALPESEYICTKCCRKHVKECKRGGFKALLVLKWILDDITYDDIKDMKVNGWGDEIYQWAQNHNLKHLYDTYLDKVEQFTNCLRVPSLFSVDDYGNQLDHLRKFLRHPFFLNEYLLEDPIPTEDAGIYEKAQRYGEEYMHADTRKLIQMSQFHNNYCRQCGNSKHSGECRYSQAIELFYIIFCIPAFRDLRRSRQLGLTINYFPHWLDAISKNGHHICILNDILGRDRVWD</sequence>
<accession>G3AGN9</accession>
<dbReference type="Proteomes" id="UP000000709">
    <property type="component" value="Unassembled WGS sequence"/>
</dbReference>
<organism evidence="2">
    <name type="scientific">Spathaspora passalidarum (strain NRRL Y-27907 / 11-Y1)</name>
    <dbReference type="NCBI Taxonomy" id="619300"/>
    <lineage>
        <taxon>Eukaryota</taxon>
        <taxon>Fungi</taxon>
        <taxon>Dikarya</taxon>
        <taxon>Ascomycota</taxon>
        <taxon>Saccharomycotina</taxon>
        <taxon>Pichiomycetes</taxon>
        <taxon>Debaryomycetaceae</taxon>
        <taxon>Spathaspora</taxon>
    </lineage>
</organism>
<dbReference type="AlphaFoldDB" id="G3AGN9"/>
<keyword evidence="2" id="KW-1185">Reference proteome</keyword>